<proteinExistence type="predicted"/>
<evidence type="ECO:0000313" key="2">
    <source>
        <dbReference type="EMBL" id="GAA1563255.1"/>
    </source>
</evidence>
<dbReference type="EMBL" id="BAAAQD010000033">
    <property type="protein sequence ID" value="GAA1563255.1"/>
    <property type="molecule type" value="Genomic_DNA"/>
</dbReference>
<protein>
    <submittedName>
        <fullName evidence="2">Uncharacterized protein</fullName>
    </submittedName>
</protein>
<feature type="region of interest" description="Disordered" evidence="1">
    <location>
        <begin position="1"/>
        <end position="45"/>
    </location>
</feature>
<dbReference type="InterPro" id="IPR057895">
    <property type="entry name" value="Mom"/>
</dbReference>
<reference evidence="2 3" key="1">
    <citation type="journal article" date="2019" name="Int. J. Syst. Evol. Microbiol.">
        <title>The Global Catalogue of Microorganisms (GCM) 10K type strain sequencing project: providing services to taxonomists for standard genome sequencing and annotation.</title>
        <authorList>
            <consortium name="The Broad Institute Genomics Platform"/>
            <consortium name="The Broad Institute Genome Sequencing Center for Infectious Disease"/>
            <person name="Wu L."/>
            <person name="Ma J."/>
        </authorList>
    </citation>
    <scope>NUCLEOTIDE SEQUENCE [LARGE SCALE GENOMIC DNA]</scope>
    <source>
        <strain evidence="2 3">JCM 15933</strain>
    </source>
</reference>
<dbReference type="Pfam" id="PF25680">
    <property type="entry name" value="Mom"/>
    <property type="match status" value="1"/>
</dbReference>
<organism evidence="2 3">
    <name type="scientific">Dactylosporangium maewongense</name>
    <dbReference type="NCBI Taxonomy" id="634393"/>
    <lineage>
        <taxon>Bacteria</taxon>
        <taxon>Bacillati</taxon>
        <taxon>Actinomycetota</taxon>
        <taxon>Actinomycetes</taxon>
        <taxon>Micromonosporales</taxon>
        <taxon>Micromonosporaceae</taxon>
        <taxon>Dactylosporangium</taxon>
    </lineage>
</organism>
<comment type="caution">
    <text evidence="2">The sequence shown here is derived from an EMBL/GenBank/DDBJ whole genome shotgun (WGS) entry which is preliminary data.</text>
</comment>
<dbReference type="RefSeq" id="WP_344512480.1">
    <property type="nucleotide sequence ID" value="NZ_BAAAQD010000033.1"/>
</dbReference>
<accession>A0ABN2CRV1</accession>
<dbReference type="Proteomes" id="UP001501470">
    <property type="component" value="Unassembled WGS sequence"/>
</dbReference>
<sequence length="350" mass="38752">MAAPTVISAEHRHAGQRPPIGDTEEQAPAGPLPPDPRRRELSTSSLHCQRWATGRRQRWQRAVPGERFDARHYEVHRIDRSVAAPFVIARHYSGTHVACRQSFGLYRSGALVGVASYCVSSAQALQLAYPELTPGAEALELGRFVIADDEPGNVETWLDARCREYLFTSGVRAVLSFADPVPRVDARGRVLFAGHVGYIYQAGGYRIAGRSTRRTQWQLPDGTYLNGVTMQKIRAQKPGHEAAERRLVQQYGARPIRAGEKPAAWLQDAVRDDPAVGLSLIQHGGCHRYLRVLGTARQAAQVKINRRLRADWATLDDHKDLPFGPYPKHPDPPHRPSAPARAGQVGRDTG</sequence>
<name>A0ABN2CRV1_9ACTN</name>
<gene>
    <name evidence="2" type="ORF">GCM10009827_101030</name>
</gene>
<evidence type="ECO:0000256" key="1">
    <source>
        <dbReference type="SAM" id="MobiDB-lite"/>
    </source>
</evidence>
<keyword evidence="3" id="KW-1185">Reference proteome</keyword>
<feature type="region of interest" description="Disordered" evidence="1">
    <location>
        <begin position="318"/>
        <end position="350"/>
    </location>
</feature>
<evidence type="ECO:0000313" key="3">
    <source>
        <dbReference type="Proteomes" id="UP001501470"/>
    </source>
</evidence>